<keyword evidence="2" id="KW-1185">Reference proteome</keyword>
<protein>
    <submittedName>
        <fullName evidence="1">Uncharacterized protein</fullName>
    </submittedName>
</protein>
<evidence type="ECO:0000313" key="2">
    <source>
        <dbReference type="Proteomes" id="UP001164250"/>
    </source>
</evidence>
<comment type="caution">
    <text evidence="1">The sequence shown here is derived from an EMBL/GenBank/DDBJ whole genome shotgun (WGS) entry which is preliminary data.</text>
</comment>
<evidence type="ECO:0000313" key="1">
    <source>
        <dbReference type="EMBL" id="KAJ0088764.1"/>
    </source>
</evidence>
<proteinExistence type="predicted"/>
<dbReference type="EMBL" id="CM047905">
    <property type="protein sequence ID" value="KAJ0088764.1"/>
    <property type="molecule type" value="Genomic_DNA"/>
</dbReference>
<name>A0ACC1APY0_9ROSI</name>
<sequence length="636" mass="73242">MSLHIGNLSSRTRRAELERVFRKFGQCDIRLKDGYGFIVYDFPPNAEKALRALQGRNICGQPLSLTRSNKQPTSLKKFAKAARFYEPQYASFARGRDYSNRKLHSIGLQNNRSGFKRPARHGRNFNAVNMLHEDRNYHQGRINDYIQEEHFDYREDILDEGRNVEPDVVENDRWAAHLYDQPNDNSVDYEMEDRFERYQGYDRKREDENHNMPYYGVSHAPRSPEEIMRGENLSEAHLEPPNDLKSLEACYYCGGLGHKMCSCTMENVSKRKFKTIIRCRHGDDIKRRARGKLLGIGRHHRLKRNSSSPEAKETDRVWRKDQGGMKQRRDDETQKNHSEKEAKRSIKINIYPENVLRHLIQGLVRHHAILDLPIRSLCQGLSSHTSLSVSVSLGQPLPMSPNKVQPHPNGHLDNAATSEPKEILVEQGLLVGDARLEDAKLENNLLAMRNENVVSSSKLKDEMDQEQPMKKDDEDNHKVSLSFCEITNPSTPLPEKVLLTPGSLSLEPLKETKEFQHSEASLVVHIPVPIENPNSEALGSSHSGRSISVSSEEMCMVLKHYGMKLPDENERHSPVEDYFGSSRLWPWEMIYYRRLKKGPISTENYSRRVAQNQEFGIIDKYIRSSSGWGESIKDYP</sequence>
<accession>A0ACC1APY0</accession>
<gene>
    <name evidence="1" type="ORF">Patl1_32672</name>
</gene>
<organism evidence="1 2">
    <name type="scientific">Pistacia atlantica</name>
    <dbReference type="NCBI Taxonomy" id="434234"/>
    <lineage>
        <taxon>Eukaryota</taxon>
        <taxon>Viridiplantae</taxon>
        <taxon>Streptophyta</taxon>
        <taxon>Embryophyta</taxon>
        <taxon>Tracheophyta</taxon>
        <taxon>Spermatophyta</taxon>
        <taxon>Magnoliopsida</taxon>
        <taxon>eudicotyledons</taxon>
        <taxon>Gunneridae</taxon>
        <taxon>Pentapetalae</taxon>
        <taxon>rosids</taxon>
        <taxon>malvids</taxon>
        <taxon>Sapindales</taxon>
        <taxon>Anacardiaceae</taxon>
        <taxon>Pistacia</taxon>
    </lineage>
</organism>
<reference evidence="2" key="1">
    <citation type="journal article" date="2023" name="G3 (Bethesda)">
        <title>Genome assembly and association tests identify interacting loci associated with vigor, precocity, and sex in interspecific pistachio rootstocks.</title>
        <authorList>
            <person name="Palmer W."/>
            <person name="Jacygrad E."/>
            <person name="Sagayaradj S."/>
            <person name="Cavanaugh K."/>
            <person name="Han R."/>
            <person name="Bertier L."/>
            <person name="Beede B."/>
            <person name="Kafkas S."/>
            <person name="Golino D."/>
            <person name="Preece J."/>
            <person name="Michelmore R."/>
        </authorList>
    </citation>
    <scope>NUCLEOTIDE SEQUENCE [LARGE SCALE GENOMIC DNA]</scope>
</reference>
<dbReference type="Proteomes" id="UP001164250">
    <property type="component" value="Chromosome 9"/>
</dbReference>